<dbReference type="SMART" id="SM00320">
    <property type="entry name" value="WD40"/>
    <property type="match status" value="3"/>
</dbReference>
<dbReference type="PROSITE" id="PS50082">
    <property type="entry name" value="WD_REPEATS_2"/>
    <property type="match status" value="1"/>
</dbReference>
<dbReference type="InterPro" id="IPR044536">
    <property type="entry name" value="PEX7"/>
</dbReference>
<protein>
    <recommendedName>
        <fullName evidence="10">Peroxin-7</fullName>
    </recommendedName>
</protein>
<evidence type="ECO:0000256" key="8">
    <source>
        <dbReference type="ARBA" id="ARBA00023140"/>
    </source>
</evidence>
<comment type="similarity">
    <text evidence="9">Belongs to the WD repeat peroxin-7 family.</text>
</comment>
<dbReference type="PROSITE" id="PS50294">
    <property type="entry name" value="WD_REPEATS_REGION"/>
    <property type="match status" value="1"/>
</dbReference>
<evidence type="ECO:0000313" key="12">
    <source>
        <dbReference type="EMBL" id="CAE8633589.1"/>
    </source>
</evidence>
<comment type="caution">
    <text evidence="12">The sequence shown here is derived from an EMBL/GenBank/DDBJ whole genome shotgun (WGS) entry which is preliminary data.</text>
</comment>
<evidence type="ECO:0000256" key="10">
    <source>
        <dbReference type="ARBA" id="ARBA00032565"/>
    </source>
</evidence>
<dbReference type="Pfam" id="PF00400">
    <property type="entry name" value="WD40"/>
    <property type="match status" value="2"/>
</dbReference>
<dbReference type="InterPro" id="IPR001680">
    <property type="entry name" value="WD40_rpt"/>
</dbReference>
<feature type="non-terminal residue" evidence="12">
    <location>
        <position position="1"/>
    </location>
</feature>
<evidence type="ECO:0000256" key="1">
    <source>
        <dbReference type="ARBA" id="ARBA00004253"/>
    </source>
</evidence>
<keyword evidence="5 11" id="KW-0853">WD repeat</keyword>
<evidence type="ECO:0000313" key="13">
    <source>
        <dbReference type="Proteomes" id="UP000654075"/>
    </source>
</evidence>
<dbReference type="GO" id="GO:0005053">
    <property type="term" value="F:peroxisome matrix targeting signal-2 binding"/>
    <property type="evidence" value="ECO:0007669"/>
    <property type="project" value="InterPro"/>
</dbReference>
<keyword evidence="8" id="KW-0576">Peroxisome</keyword>
<keyword evidence="7" id="KW-0653">Protein transport</keyword>
<evidence type="ECO:0000256" key="6">
    <source>
        <dbReference type="ARBA" id="ARBA00022737"/>
    </source>
</evidence>
<dbReference type="GO" id="GO:0016558">
    <property type="term" value="P:protein import into peroxisome matrix"/>
    <property type="evidence" value="ECO:0007669"/>
    <property type="project" value="InterPro"/>
</dbReference>
<organism evidence="12 13">
    <name type="scientific">Polarella glacialis</name>
    <name type="common">Dinoflagellate</name>
    <dbReference type="NCBI Taxonomy" id="89957"/>
    <lineage>
        <taxon>Eukaryota</taxon>
        <taxon>Sar</taxon>
        <taxon>Alveolata</taxon>
        <taxon>Dinophyceae</taxon>
        <taxon>Suessiales</taxon>
        <taxon>Suessiaceae</taxon>
        <taxon>Polarella</taxon>
    </lineage>
</organism>
<dbReference type="PANTHER" id="PTHR46027">
    <property type="entry name" value="PEROXISOMAL TARGETING SIGNAL 2 RECEPTOR"/>
    <property type="match status" value="1"/>
</dbReference>
<keyword evidence="3" id="KW-0813">Transport</keyword>
<dbReference type="OMA" id="THRNMKE"/>
<dbReference type="PANTHER" id="PTHR46027:SF1">
    <property type="entry name" value="PEROXISOMAL TARGETING SIGNAL 2 RECEPTOR"/>
    <property type="match status" value="1"/>
</dbReference>
<evidence type="ECO:0000256" key="4">
    <source>
        <dbReference type="ARBA" id="ARBA00022490"/>
    </source>
</evidence>
<evidence type="ECO:0000256" key="11">
    <source>
        <dbReference type="PROSITE-ProRule" id="PRU00221"/>
    </source>
</evidence>
<reference evidence="12" key="1">
    <citation type="submission" date="2021-02" db="EMBL/GenBank/DDBJ databases">
        <authorList>
            <person name="Dougan E. K."/>
            <person name="Rhodes N."/>
            <person name="Thang M."/>
            <person name="Chan C."/>
        </authorList>
    </citation>
    <scope>NUCLEOTIDE SEQUENCE</scope>
</reference>
<evidence type="ECO:0000256" key="7">
    <source>
        <dbReference type="ARBA" id="ARBA00022927"/>
    </source>
</evidence>
<dbReference type="Proteomes" id="UP000654075">
    <property type="component" value="Unassembled WGS sequence"/>
</dbReference>
<dbReference type="PROSITE" id="PS00678">
    <property type="entry name" value="WD_REPEATS_1"/>
    <property type="match status" value="1"/>
</dbReference>
<keyword evidence="6" id="KW-0677">Repeat</keyword>
<keyword evidence="4" id="KW-0963">Cytoplasm</keyword>
<dbReference type="InterPro" id="IPR015943">
    <property type="entry name" value="WD40/YVTN_repeat-like_dom_sf"/>
</dbReference>
<name>A0A813H6Y9_POLGL</name>
<evidence type="ECO:0000256" key="5">
    <source>
        <dbReference type="ARBA" id="ARBA00022574"/>
    </source>
</evidence>
<dbReference type="OrthoDB" id="273771at2759"/>
<gene>
    <name evidence="12" type="ORF">PGLA1383_LOCUS49449</name>
</gene>
<evidence type="ECO:0000256" key="2">
    <source>
        <dbReference type="ARBA" id="ARBA00004514"/>
    </source>
</evidence>
<keyword evidence="13" id="KW-1185">Reference proteome</keyword>
<dbReference type="InterPro" id="IPR019775">
    <property type="entry name" value="WD40_repeat_CS"/>
</dbReference>
<dbReference type="Gene3D" id="2.130.10.10">
    <property type="entry name" value="YVTN repeat-like/Quinoprotein amine dehydrogenase"/>
    <property type="match status" value="1"/>
</dbReference>
<feature type="repeat" description="WD" evidence="11">
    <location>
        <begin position="99"/>
        <end position="141"/>
    </location>
</feature>
<comment type="subcellular location">
    <subcellularLocation>
        <location evidence="2">Cytoplasm</location>
        <location evidence="2">Cytosol</location>
    </subcellularLocation>
    <subcellularLocation>
        <location evidence="1">Peroxisome matrix</location>
    </subcellularLocation>
</comment>
<dbReference type="EMBL" id="CAJNNV010030812">
    <property type="protein sequence ID" value="CAE8633589.1"/>
    <property type="molecule type" value="Genomic_DNA"/>
</dbReference>
<evidence type="ECO:0000256" key="3">
    <source>
        <dbReference type="ARBA" id="ARBA00022448"/>
    </source>
</evidence>
<accession>A0A813H6Y9</accession>
<dbReference type="SUPFAM" id="SSF50978">
    <property type="entry name" value="WD40 repeat-like"/>
    <property type="match status" value="1"/>
</dbReference>
<sequence length="187" mass="20489">MSWMPTPFAGYSCEFSPFHGNLVAVGTAQYYGIVGNGRLHVFDVSAPGGPRPVCDWLTKDGVYDVAWSEANEHVLLTGQGDGTLKLFDWSRPQGPIMSLEGHQAEVYGVDWNMNTKNLVSSASWDHTIKVWDIQQGVNISTFRNHNQIAYAAIWSPARPACLATVAGDAMLHIQDLNVGETPVQSIQ</sequence>
<evidence type="ECO:0000256" key="9">
    <source>
        <dbReference type="ARBA" id="ARBA00024017"/>
    </source>
</evidence>
<dbReference type="GO" id="GO:0005782">
    <property type="term" value="C:peroxisomal matrix"/>
    <property type="evidence" value="ECO:0007669"/>
    <property type="project" value="UniProtKB-SubCell"/>
</dbReference>
<proteinExistence type="inferred from homology"/>
<dbReference type="AlphaFoldDB" id="A0A813H6Y9"/>
<dbReference type="InterPro" id="IPR036322">
    <property type="entry name" value="WD40_repeat_dom_sf"/>
</dbReference>
<dbReference type="GO" id="GO:0005829">
    <property type="term" value="C:cytosol"/>
    <property type="evidence" value="ECO:0007669"/>
    <property type="project" value="UniProtKB-SubCell"/>
</dbReference>